<proteinExistence type="predicted"/>
<keyword evidence="2" id="KW-1185">Reference proteome</keyword>
<accession>A0ABP5EAY3</accession>
<name>A0ABP5EAY3_9MICO</name>
<comment type="caution">
    <text evidence="1">The sequence shown here is derived from an EMBL/GenBank/DDBJ whole genome shotgun (WGS) entry which is preliminary data.</text>
</comment>
<protein>
    <recommendedName>
        <fullName evidence="3">Helix-turn-helix protein</fullName>
    </recommendedName>
</protein>
<evidence type="ECO:0000313" key="2">
    <source>
        <dbReference type="Proteomes" id="UP001500013"/>
    </source>
</evidence>
<dbReference type="EMBL" id="BAAAPU010000012">
    <property type="protein sequence ID" value="GAA1994080.1"/>
    <property type="molecule type" value="Genomic_DNA"/>
</dbReference>
<sequence>MAEQRRKVVLAGVSDRQQVPEAAAAWGVSTQTLLARLSQYARDGLGGLQPGSGPPTGVHAS</sequence>
<gene>
    <name evidence="1" type="ORF">GCM10009817_40460</name>
</gene>
<dbReference type="SUPFAM" id="SSF48295">
    <property type="entry name" value="TrpR-like"/>
    <property type="match status" value="1"/>
</dbReference>
<dbReference type="Proteomes" id="UP001500013">
    <property type="component" value="Unassembled WGS sequence"/>
</dbReference>
<dbReference type="InterPro" id="IPR010921">
    <property type="entry name" value="Trp_repressor/repl_initiator"/>
</dbReference>
<evidence type="ECO:0000313" key="1">
    <source>
        <dbReference type="EMBL" id="GAA1994080.1"/>
    </source>
</evidence>
<evidence type="ECO:0008006" key="3">
    <source>
        <dbReference type="Google" id="ProtNLM"/>
    </source>
</evidence>
<reference evidence="2" key="1">
    <citation type="journal article" date="2019" name="Int. J. Syst. Evol. Microbiol.">
        <title>The Global Catalogue of Microorganisms (GCM) 10K type strain sequencing project: providing services to taxonomists for standard genome sequencing and annotation.</title>
        <authorList>
            <consortium name="The Broad Institute Genomics Platform"/>
            <consortium name="The Broad Institute Genome Sequencing Center for Infectious Disease"/>
            <person name="Wu L."/>
            <person name="Ma J."/>
        </authorList>
    </citation>
    <scope>NUCLEOTIDE SEQUENCE [LARGE SCALE GENOMIC DNA]</scope>
    <source>
        <strain evidence="2">JCM 15628</strain>
    </source>
</reference>
<organism evidence="1 2">
    <name type="scientific">Terrabacter lapilli</name>
    <dbReference type="NCBI Taxonomy" id="436231"/>
    <lineage>
        <taxon>Bacteria</taxon>
        <taxon>Bacillati</taxon>
        <taxon>Actinomycetota</taxon>
        <taxon>Actinomycetes</taxon>
        <taxon>Micrococcales</taxon>
        <taxon>Intrasporangiaceae</taxon>
        <taxon>Terrabacter</taxon>
    </lineage>
</organism>